<gene>
    <name evidence="2" type="ORF">ACGFZB_00240</name>
</gene>
<feature type="region of interest" description="Disordered" evidence="1">
    <location>
        <begin position="713"/>
        <end position="737"/>
    </location>
</feature>
<evidence type="ECO:0000313" key="3">
    <source>
        <dbReference type="Proteomes" id="UP001604267"/>
    </source>
</evidence>
<reference evidence="2 3" key="1">
    <citation type="submission" date="2024-10" db="EMBL/GenBank/DDBJ databases">
        <title>The Natural Products Discovery Center: Release of the First 8490 Sequenced Strains for Exploring Actinobacteria Biosynthetic Diversity.</title>
        <authorList>
            <person name="Kalkreuter E."/>
            <person name="Kautsar S.A."/>
            <person name="Yang D."/>
            <person name="Bader C.D."/>
            <person name="Teijaro C.N."/>
            <person name="Fluegel L."/>
            <person name="Davis C.M."/>
            <person name="Simpson J.R."/>
            <person name="Lauterbach L."/>
            <person name="Steele A.D."/>
            <person name="Gui C."/>
            <person name="Meng S."/>
            <person name="Li G."/>
            <person name="Viehrig K."/>
            <person name="Ye F."/>
            <person name="Su P."/>
            <person name="Kiefer A.F."/>
            <person name="Nichols A."/>
            <person name="Cepeda A.J."/>
            <person name="Yan W."/>
            <person name="Fan B."/>
            <person name="Jiang Y."/>
            <person name="Adhikari A."/>
            <person name="Zheng C.-J."/>
            <person name="Schuster L."/>
            <person name="Cowan T.M."/>
            <person name="Smanski M.J."/>
            <person name="Chevrette M.G."/>
            <person name="De Carvalho L.P.S."/>
            <person name="Shen B."/>
        </authorList>
    </citation>
    <scope>NUCLEOTIDE SEQUENCE [LARGE SCALE GENOMIC DNA]</scope>
    <source>
        <strain evidence="2 3">NPDC048320</strain>
    </source>
</reference>
<sequence length="737" mass="76921">MTTDLDSDGVLDALPPELVQDRSLVVIAPNGSVNTGTVHGGQRYTATDSPTDVPLVRQGPVRAKDLQAARRRFARPPGYTAGLDALDSSGVLFVLGAPGTGRQTLALNLLAHGHAEPVLVQVDGTVDLAHWRPRPRGVHGYLVMNLADPLALRPWDVSRLEAETEKAGARLVVVLRETPDLTRVLEDRLDVRVLRHRPPDPGEVFSLHFASLCPDSQERSRRRRRVGQETLAALLPPGLPPGRAVRVAEALARPGPERRASAAELTAGLAAAEAARLVSAADDAPALPAHLFSVCVHQGLHRNTVLGRATELLALIRADPAWAGRAAGWRETSVTCSPAAAGRGPGTPPKAPSPYDGDAGRPALALPAHADSRPALTAAAAELPAELAAVCAVGEDGEDGDPVISFLWPAVGEAVWDEVCRARAAWLPLLHVWLGAAGDEEQAERAGRALAALAVRTAGRSLGLLADLVRTGQAAAAEVAGRALAASSRLSPAAATARELLEEWSDAPDAVLRATVAVACRPDADGLPAEDAMWLLRRVVDAIGDEDAAVTAVHVSRTLLLRFSAGTSRTRAVIVRDLAVWASAEDVAGLLAALAFPALVADDCDWFGGRLVPGEEVGEVGGAGEETGESGEEDAAGPVVCLVGAALDEASAYPAMRDALLMWCAGAAGVPERARQLDELFARLVDSRRPGFLRLLLSIERAAETTPGKALAERSLARWRGGSGPAAADPAAADPAE</sequence>
<name>A0ABW7AWI4_9ACTN</name>
<accession>A0ABW7AWI4</accession>
<dbReference type="Proteomes" id="UP001604267">
    <property type="component" value="Unassembled WGS sequence"/>
</dbReference>
<organism evidence="2 3">
    <name type="scientific">Streptomyces cinerochromogenes</name>
    <dbReference type="NCBI Taxonomy" id="66422"/>
    <lineage>
        <taxon>Bacteria</taxon>
        <taxon>Bacillati</taxon>
        <taxon>Actinomycetota</taxon>
        <taxon>Actinomycetes</taxon>
        <taxon>Kitasatosporales</taxon>
        <taxon>Streptomycetaceae</taxon>
        <taxon>Streptomyces</taxon>
    </lineage>
</organism>
<evidence type="ECO:0008006" key="4">
    <source>
        <dbReference type="Google" id="ProtNLM"/>
    </source>
</evidence>
<feature type="region of interest" description="Disordered" evidence="1">
    <location>
        <begin position="337"/>
        <end position="359"/>
    </location>
</feature>
<proteinExistence type="predicted"/>
<evidence type="ECO:0000256" key="1">
    <source>
        <dbReference type="SAM" id="MobiDB-lite"/>
    </source>
</evidence>
<evidence type="ECO:0000313" key="2">
    <source>
        <dbReference type="EMBL" id="MFG3008891.1"/>
    </source>
</evidence>
<dbReference type="RefSeq" id="WP_392813712.1">
    <property type="nucleotide sequence ID" value="NZ_JBICYV010000001.1"/>
</dbReference>
<comment type="caution">
    <text evidence="2">The sequence shown here is derived from an EMBL/GenBank/DDBJ whole genome shotgun (WGS) entry which is preliminary data.</text>
</comment>
<feature type="compositionally biased region" description="Low complexity" evidence="1">
    <location>
        <begin position="725"/>
        <end position="737"/>
    </location>
</feature>
<dbReference type="EMBL" id="JBICYV010000001">
    <property type="protein sequence ID" value="MFG3008891.1"/>
    <property type="molecule type" value="Genomic_DNA"/>
</dbReference>
<protein>
    <recommendedName>
        <fullName evidence="4">ATP-binding protein</fullName>
    </recommendedName>
</protein>
<keyword evidence="3" id="KW-1185">Reference proteome</keyword>